<accession>F0UDI4</accession>
<reference evidence="2" key="1">
    <citation type="submission" date="2008-07" db="EMBL/GenBank/DDBJ databases">
        <title>Annotation of Ajellomyces capsulatus strain H88.</title>
        <authorList>
            <person name="Champion M."/>
            <person name="Cuomo C."/>
            <person name="Ma L.-J."/>
            <person name="Henn M.R."/>
            <person name="Sil A."/>
            <person name="Goldman B."/>
            <person name="Young S.K."/>
            <person name="Kodira C.D."/>
            <person name="Zeng Q."/>
            <person name="Koehrsen M."/>
            <person name="Alvarado L."/>
            <person name="Berlin A."/>
            <person name="Borenstein D."/>
            <person name="Chen Z."/>
            <person name="Engels R."/>
            <person name="Freedman E."/>
            <person name="Gellesch M."/>
            <person name="Goldberg J."/>
            <person name="Griggs A."/>
            <person name="Gujja S."/>
            <person name="Heiman D."/>
            <person name="Hepburn T."/>
            <person name="Howarth C."/>
            <person name="Jen D."/>
            <person name="Larson L."/>
            <person name="Lewis B."/>
            <person name="Mehta T."/>
            <person name="Park D."/>
            <person name="Pearson M."/>
            <person name="Roberts A."/>
            <person name="Saif S."/>
            <person name="Shea T."/>
            <person name="Shenoy N."/>
            <person name="Sisk P."/>
            <person name="Stolte C."/>
            <person name="Sykes S."/>
            <person name="Walk T."/>
            <person name="White J."/>
            <person name="Yandava C."/>
            <person name="Klein B."/>
            <person name="McEwen J.G."/>
            <person name="Puccia R."/>
            <person name="Goldman G.H."/>
            <person name="Felipe M.S."/>
            <person name="Nino-Vega G."/>
            <person name="San-Blas G."/>
            <person name="Taylor J."/>
            <person name="Mendoza L."/>
            <person name="Galagan J."/>
            <person name="Nusbaum C."/>
            <person name="Birren B."/>
        </authorList>
    </citation>
    <scope>NUCLEOTIDE SEQUENCE [LARGE SCALE GENOMIC DNA]</scope>
    <source>
        <strain evidence="2">H88</strain>
    </source>
</reference>
<name>F0UDI4_AJEC8</name>
<dbReference type="Proteomes" id="UP000008142">
    <property type="component" value="Unassembled WGS sequence"/>
</dbReference>
<gene>
    <name evidence="1" type="ORF">HCEG_01940</name>
</gene>
<evidence type="ECO:0000313" key="1">
    <source>
        <dbReference type="EMBL" id="EGC42725.1"/>
    </source>
</evidence>
<dbReference type="HOGENOM" id="CLU_2196135_0_0_1"/>
<proteinExistence type="predicted"/>
<sequence>MWQVYCLALASAKSSTTTTNHQPSVAPPTSIRSRPAALHSRILHSFRPTSSTLTYSLAPTCSSLLAALPKASRTTFAPIGSFVKLACPAPFAHSVIWSYPYTRLRLPA</sequence>
<protein>
    <submittedName>
        <fullName evidence="1">Predicted protein</fullName>
    </submittedName>
</protein>
<dbReference type="EMBL" id="DS990637">
    <property type="protein sequence ID" value="EGC42725.1"/>
    <property type="molecule type" value="Genomic_DNA"/>
</dbReference>
<dbReference type="AlphaFoldDB" id="F0UDI4"/>
<organism evidence="2">
    <name type="scientific">Ajellomyces capsulatus (strain H88)</name>
    <name type="common">Darling's disease fungus</name>
    <name type="synonym">Histoplasma capsulatum</name>
    <dbReference type="NCBI Taxonomy" id="544711"/>
    <lineage>
        <taxon>Eukaryota</taxon>
        <taxon>Fungi</taxon>
        <taxon>Dikarya</taxon>
        <taxon>Ascomycota</taxon>
        <taxon>Pezizomycotina</taxon>
        <taxon>Eurotiomycetes</taxon>
        <taxon>Eurotiomycetidae</taxon>
        <taxon>Onygenales</taxon>
        <taxon>Ajellomycetaceae</taxon>
        <taxon>Histoplasma</taxon>
    </lineage>
</organism>
<evidence type="ECO:0000313" key="2">
    <source>
        <dbReference type="Proteomes" id="UP000008142"/>
    </source>
</evidence>